<dbReference type="GO" id="GO:0005743">
    <property type="term" value="C:mitochondrial inner membrane"/>
    <property type="evidence" value="ECO:0007669"/>
    <property type="project" value="TreeGrafter"/>
</dbReference>
<dbReference type="EMBL" id="LT635757">
    <property type="protein sequence ID" value="SGZ49681.1"/>
    <property type="molecule type" value="Genomic_DNA"/>
</dbReference>
<keyword evidence="3 6" id="KW-0378">Hydrolase</keyword>
<dbReference type="PANTHER" id="PTHR22726:SF1">
    <property type="entry name" value="METALLOENDOPEPTIDASE OMA1, MITOCHONDRIAL"/>
    <property type="match status" value="1"/>
</dbReference>
<evidence type="ECO:0000256" key="6">
    <source>
        <dbReference type="RuleBase" id="RU003983"/>
    </source>
</evidence>
<evidence type="ECO:0000256" key="4">
    <source>
        <dbReference type="ARBA" id="ARBA00022833"/>
    </source>
</evidence>
<keyword evidence="7" id="KW-0812">Transmembrane</keyword>
<keyword evidence="5 6" id="KW-0482">Metalloprotease</keyword>
<keyword evidence="10" id="KW-1185">Reference proteome</keyword>
<evidence type="ECO:0000256" key="1">
    <source>
        <dbReference type="ARBA" id="ARBA00022670"/>
    </source>
</evidence>
<dbReference type="GO" id="GO:0004222">
    <property type="term" value="F:metalloendopeptidase activity"/>
    <property type="evidence" value="ECO:0007669"/>
    <property type="project" value="InterPro"/>
</dbReference>
<sequence>MFSPMMRRAFNCRTSAVSATGITNRLTKVGVQVKLANFSTANGPRTSRAISSSFVKSTIAQAKPYPRIITKLSPSYGQLRSYAHYKRFQQAGGSSSGVSLSRLLLNRFVLLFVGGCVFFYVYNLDEAPYTHRRRFLWIPYWLEEKIGDYSYEQILAQFQGQLASPMDPNYLLIRHVMNRLLATAIDGCKDPQQAAHLKSLDWTIHIINVKNALEEPPNAFILPNGKIFIFSSILPICKNQDGLATVLSHELSHQLAHHSLEQLSKQPIYIMLSTMLYVATGISWFTDLLVTGLFQMPASREMESEADRIGCELMARLCFNVEDAVNFWARMENWEQQAKKNMITLNDTLIGEFFASHPNTNKRISDIKKWMPELLQMRENSNCDHWGTFQDFSRNFFGKK</sequence>
<gene>
    <name evidence="9" type="ORF">SAMEA4029010_CIC11G00000000369</name>
</gene>
<comment type="similarity">
    <text evidence="6">Belongs to the peptidase M48 family.</text>
</comment>
<dbReference type="AlphaFoldDB" id="A0A1L0BE38"/>
<evidence type="ECO:0000256" key="2">
    <source>
        <dbReference type="ARBA" id="ARBA00022723"/>
    </source>
</evidence>
<name>A0A1L0BE38_9ASCO</name>
<comment type="cofactor">
    <cofactor evidence="6">
        <name>Zn(2+)</name>
        <dbReference type="ChEBI" id="CHEBI:29105"/>
    </cofactor>
    <text evidence="6">Binds 1 zinc ion per subunit.</text>
</comment>
<reference evidence="9 10" key="1">
    <citation type="submission" date="2016-10" db="EMBL/GenBank/DDBJ databases">
        <authorList>
            <person name="de Groot N.N."/>
        </authorList>
    </citation>
    <scope>NUCLEOTIDE SEQUENCE [LARGE SCALE GENOMIC DNA]</scope>
    <source>
        <strain evidence="9 10">CBS 141442</strain>
    </source>
</reference>
<evidence type="ECO:0000256" key="7">
    <source>
        <dbReference type="SAM" id="Phobius"/>
    </source>
</evidence>
<protein>
    <submittedName>
        <fullName evidence="9">CIC11C00000000369</fullName>
    </submittedName>
</protein>
<dbReference type="Proteomes" id="UP000182334">
    <property type="component" value="Chromosome II"/>
</dbReference>
<feature type="transmembrane region" description="Helical" evidence="7">
    <location>
        <begin position="104"/>
        <end position="122"/>
    </location>
</feature>
<feature type="transmembrane region" description="Helical" evidence="7">
    <location>
        <begin position="268"/>
        <end position="294"/>
    </location>
</feature>
<dbReference type="Pfam" id="PF01435">
    <property type="entry name" value="Peptidase_M48"/>
    <property type="match status" value="1"/>
</dbReference>
<keyword evidence="1 6" id="KW-0645">Protease</keyword>
<evidence type="ECO:0000256" key="5">
    <source>
        <dbReference type="ARBA" id="ARBA00023049"/>
    </source>
</evidence>
<dbReference type="GO" id="GO:0046872">
    <property type="term" value="F:metal ion binding"/>
    <property type="evidence" value="ECO:0007669"/>
    <property type="project" value="UniProtKB-KW"/>
</dbReference>
<dbReference type="PANTHER" id="PTHR22726">
    <property type="entry name" value="METALLOENDOPEPTIDASE OMA1"/>
    <property type="match status" value="1"/>
</dbReference>
<organism evidence="9 10">
    <name type="scientific">Sungouiella intermedia</name>
    <dbReference type="NCBI Taxonomy" id="45354"/>
    <lineage>
        <taxon>Eukaryota</taxon>
        <taxon>Fungi</taxon>
        <taxon>Dikarya</taxon>
        <taxon>Ascomycota</taxon>
        <taxon>Saccharomycotina</taxon>
        <taxon>Pichiomycetes</taxon>
        <taxon>Metschnikowiaceae</taxon>
        <taxon>Sungouiella</taxon>
    </lineage>
</organism>
<evidence type="ECO:0000256" key="3">
    <source>
        <dbReference type="ARBA" id="ARBA00022801"/>
    </source>
</evidence>
<dbReference type="InterPro" id="IPR051156">
    <property type="entry name" value="Mito/Outer_Membr_Metalloprot"/>
</dbReference>
<dbReference type="STRING" id="45354.A0A1L0BE38"/>
<feature type="domain" description="Peptidase M48" evidence="8">
    <location>
        <begin position="194"/>
        <end position="370"/>
    </location>
</feature>
<evidence type="ECO:0000313" key="9">
    <source>
        <dbReference type="EMBL" id="SGZ49681.1"/>
    </source>
</evidence>
<evidence type="ECO:0000313" key="10">
    <source>
        <dbReference type="Proteomes" id="UP000182334"/>
    </source>
</evidence>
<dbReference type="InterPro" id="IPR001915">
    <property type="entry name" value="Peptidase_M48"/>
</dbReference>
<dbReference type="GO" id="GO:0006515">
    <property type="term" value="P:protein quality control for misfolded or incompletely synthesized proteins"/>
    <property type="evidence" value="ECO:0007669"/>
    <property type="project" value="TreeGrafter"/>
</dbReference>
<accession>A0A1L0BE38</accession>
<dbReference type="CDD" id="cd07331">
    <property type="entry name" value="M48C_Oma1_like"/>
    <property type="match status" value="1"/>
</dbReference>
<evidence type="ECO:0000259" key="8">
    <source>
        <dbReference type="Pfam" id="PF01435"/>
    </source>
</evidence>
<dbReference type="OrthoDB" id="7464992at2759"/>
<keyword evidence="7" id="KW-0472">Membrane</keyword>
<dbReference type="GO" id="GO:0034982">
    <property type="term" value="P:mitochondrial protein processing"/>
    <property type="evidence" value="ECO:0007669"/>
    <property type="project" value="TreeGrafter"/>
</dbReference>
<keyword evidence="7" id="KW-1133">Transmembrane helix</keyword>
<keyword evidence="2" id="KW-0479">Metal-binding</keyword>
<dbReference type="Gene3D" id="3.30.2010.10">
    <property type="entry name" value="Metalloproteases ('zincins'), catalytic domain"/>
    <property type="match status" value="1"/>
</dbReference>
<keyword evidence="4 6" id="KW-0862">Zinc</keyword>
<proteinExistence type="inferred from homology"/>